<keyword evidence="1" id="KW-0732">Signal</keyword>
<dbReference type="Proteomes" id="UP000646911">
    <property type="component" value="Unassembled WGS sequence"/>
</dbReference>
<dbReference type="EMBL" id="JACOFX010000003">
    <property type="protein sequence ID" value="MBC3907813.1"/>
    <property type="molecule type" value="Genomic_DNA"/>
</dbReference>
<keyword evidence="3" id="KW-1185">Reference proteome</keyword>
<evidence type="ECO:0000256" key="1">
    <source>
        <dbReference type="SAM" id="SignalP"/>
    </source>
</evidence>
<feature type="signal peptide" evidence="1">
    <location>
        <begin position="1"/>
        <end position="26"/>
    </location>
</feature>
<feature type="chain" id="PRO_5045989511" description="Secreted protein" evidence="1">
    <location>
        <begin position="27"/>
        <end position="109"/>
    </location>
</feature>
<dbReference type="RefSeq" id="WP_186953355.1">
    <property type="nucleotide sequence ID" value="NZ_JACOFX010000003.1"/>
</dbReference>
<accession>A0ABR6Z7R6</accession>
<gene>
    <name evidence="2" type="ORF">H8L47_09550</name>
</gene>
<evidence type="ECO:0008006" key="4">
    <source>
        <dbReference type="Google" id="ProtNLM"/>
    </source>
</evidence>
<organism evidence="2 3">
    <name type="scientific">Undibacterium umbellatum</name>
    <dbReference type="NCBI Taxonomy" id="2762300"/>
    <lineage>
        <taxon>Bacteria</taxon>
        <taxon>Pseudomonadati</taxon>
        <taxon>Pseudomonadota</taxon>
        <taxon>Betaproteobacteria</taxon>
        <taxon>Burkholderiales</taxon>
        <taxon>Oxalobacteraceae</taxon>
        <taxon>Undibacterium</taxon>
    </lineage>
</organism>
<sequence>MKTRLNLLVKLGLASTLLGAMLVGNAAPLAVSNLDAQLISYFRPYAPAAEVLVKKVEKNLPAEKIEAAAKAAEKSKAVNDTQICEDTEANKNLDAEGFQGRQSGMTKLR</sequence>
<name>A0ABR6Z7R6_9BURK</name>
<proteinExistence type="predicted"/>
<reference evidence="2 3" key="1">
    <citation type="submission" date="2020-08" db="EMBL/GenBank/DDBJ databases">
        <title>Novel species isolated from subtropical streams in China.</title>
        <authorList>
            <person name="Lu H."/>
        </authorList>
    </citation>
    <scope>NUCLEOTIDE SEQUENCE [LARGE SCALE GENOMIC DNA]</scope>
    <source>
        <strain evidence="2 3">NL8W</strain>
    </source>
</reference>
<evidence type="ECO:0000313" key="2">
    <source>
        <dbReference type="EMBL" id="MBC3907813.1"/>
    </source>
</evidence>
<protein>
    <recommendedName>
        <fullName evidence="4">Secreted protein</fullName>
    </recommendedName>
</protein>
<evidence type="ECO:0000313" key="3">
    <source>
        <dbReference type="Proteomes" id="UP000646911"/>
    </source>
</evidence>
<comment type="caution">
    <text evidence="2">The sequence shown here is derived from an EMBL/GenBank/DDBJ whole genome shotgun (WGS) entry which is preliminary data.</text>
</comment>